<feature type="non-terminal residue" evidence="8">
    <location>
        <position position="627"/>
    </location>
</feature>
<comment type="caution">
    <text evidence="8">The sequence shown here is derived from an EMBL/GenBank/DDBJ whole genome shotgun (WGS) entry which is preliminary data.</text>
</comment>
<dbReference type="InterPro" id="IPR008271">
    <property type="entry name" value="Ser/Thr_kinase_AS"/>
</dbReference>
<reference evidence="8" key="1">
    <citation type="journal article" date="2021" name="J Fungi (Basel)">
        <title>Virulence traits and population genomics of the black yeast Aureobasidium melanogenum.</title>
        <authorList>
            <person name="Cernosa A."/>
            <person name="Sun X."/>
            <person name="Gostincar C."/>
            <person name="Fang C."/>
            <person name="Gunde-Cimerman N."/>
            <person name="Song Z."/>
        </authorList>
    </citation>
    <scope>NUCLEOTIDE SEQUENCE</scope>
    <source>
        <strain evidence="8">EXF-8016</strain>
    </source>
</reference>
<dbReference type="PANTHER" id="PTHR43671">
    <property type="entry name" value="SERINE/THREONINE-PROTEIN KINASE NEK"/>
    <property type="match status" value="1"/>
</dbReference>
<feature type="compositionally biased region" description="Low complexity" evidence="6">
    <location>
        <begin position="499"/>
        <end position="511"/>
    </location>
</feature>
<dbReference type="Gene3D" id="1.10.510.10">
    <property type="entry name" value="Transferase(Phosphotransferase) domain 1"/>
    <property type="match status" value="1"/>
</dbReference>
<evidence type="ECO:0000256" key="3">
    <source>
        <dbReference type="ARBA" id="ARBA00022741"/>
    </source>
</evidence>
<dbReference type="SMART" id="SM00220">
    <property type="entry name" value="S_TKc"/>
    <property type="match status" value="1"/>
</dbReference>
<dbReference type="OrthoDB" id="10370704at2759"/>
<dbReference type="InterPro" id="IPR050660">
    <property type="entry name" value="NEK_Ser/Thr_kinase"/>
</dbReference>
<evidence type="ECO:0000256" key="2">
    <source>
        <dbReference type="ARBA" id="ARBA00022679"/>
    </source>
</evidence>
<gene>
    <name evidence="8" type="ORF">KCV03_g4672</name>
</gene>
<feature type="region of interest" description="Disordered" evidence="6">
    <location>
        <begin position="462"/>
        <end position="514"/>
    </location>
</feature>
<feature type="region of interest" description="Disordered" evidence="6">
    <location>
        <begin position="336"/>
        <end position="393"/>
    </location>
</feature>
<keyword evidence="3" id="KW-0547">Nucleotide-binding</keyword>
<protein>
    <recommendedName>
        <fullName evidence="1">non-specific serine/threonine protein kinase</fullName>
        <ecNumber evidence="1">2.7.11.1</ecNumber>
    </recommendedName>
</protein>
<feature type="compositionally biased region" description="Acidic residues" evidence="6">
    <location>
        <begin position="348"/>
        <end position="365"/>
    </location>
</feature>
<name>A0A9P8K8B9_AURME</name>
<dbReference type="PROSITE" id="PS50011">
    <property type="entry name" value="PROTEIN_KINASE_DOM"/>
    <property type="match status" value="1"/>
</dbReference>
<feature type="compositionally biased region" description="Basic and acidic residues" evidence="6">
    <location>
        <begin position="336"/>
        <end position="347"/>
    </location>
</feature>
<reference evidence="8" key="2">
    <citation type="submission" date="2021-08" db="EMBL/GenBank/DDBJ databases">
        <authorList>
            <person name="Gostincar C."/>
            <person name="Sun X."/>
            <person name="Song Z."/>
            <person name="Gunde-Cimerman N."/>
        </authorList>
    </citation>
    <scope>NUCLEOTIDE SEQUENCE</scope>
    <source>
        <strain evidence="8">EXF-8016</strain>
    </source>
</reference>
<accession>A0A9P8K8B9</accession>
<evidence type="ECO:0000259" key="7">
    <source>
        <dbReference type="PROSITE" id="PS50011"/>
    </source>
</evidence>
<dbReference type="InterPro" id="IPR000719">
    <property type="entry name" value="Prot_kinase_dom"/>
</dbReference>
<dbReference type="GO" id="GO:0004674">
    <property type="term" value="F:protein serine/threonine kinase activity"/>
    <property type="evidence" value="ECO:0007669"/>
    <property type="project" value="UniProtKB-EC"/>
</dbReference>
<evidence type="ECO:0000313" key="9">
    <source>
        <dbReference type="Proteomes" id="UP000767238"/>
    </source>
</evidence>
<dbReference type="PANTHER" id="PTHR43671:SF13">
    <property type="entry name" value="SERINE_THREONINE-PROTEIN KINASE NEK2"/>
    <property type="match status" value="1"/>
</dbReference>
<dbReference type="SUPFAM" id="SSF56112">
    <property type="entry name" value="Protein kinase-like (PK-like)"/>
    <property type="match status" value="1"/>
</dbReference>
<dbReference type="EMBL" id="JAHFYH010000028">
    <property type="protein sequence ID" value="KAH0222323.1"/>
    <property type="molecule type" value="Genomic_DNA"/>
</dbReference>
<proteinExistence type="predicted"/>
<dbReference type="AlphaFoldDB" id="A0A9P8K8B9"/>
<evidence type="ECO:0000256" key="6">
    <source>
        <dbReference type="SAM" id="MobiDB-lite"/>
    </source>
</evidence>
<keyword evidence="2" id="KW-0808">Transferase</keyword>
<dbReference type="PROSITE" id="PS00108">
    <property type="entry name" value="PROTEIN_KINASE_ST"/>
    <property type="match status" value="1"/>
</dbReference>
<dbReference type="Pfam" id="PF00069">
    <property type="entry name" value="Pkinase"/>
    <property type="match status" value="1"/>
</dbReference>
<organism evidence="8 9">
    <name type="scientific">Aureobasidium melanogenum</name>
    <name type="common">Aureobasidium pullulans var. melanogenum</name>
    <dbReference type="NCBI Taxonomy" id="46634"/>
    <lineage>
        <taxon>Eukaryota</taxon>
        <taxon>Fungi</taxon>
        <taxon>Dikarya</taxon>
        <taxon>Ascomycota</taxon>
        <taxon>Pezizomycotina</taxon>
        <taxon>Dothideomycetes</taxon>
        <taxon>Dothideomycetidae</taxon>
        <taxon>Dothideales</taxon>
        <taxon>Saccotheciaceae</taxon>
        <taxon>Aureobasidium</taxon>
    </lineage>
</organism>
<sequence>MTTWKVDKQISSGHGETAHLWNLLDANERIVDRTVIKTLHVTEDHIIQEGPGKGQLLQAYIQQTLVPHGSTEAYTVPTLAVRKIPELDNIWRTFHPYFSLGNLEELVHVNTRSRSAKPLPEPFVWFLLHRMMKAAVVMDEKLQTTPGSGPCVIHNDIKSENILLGHPGSLGKDSDYIMYPPAYLGGFDFSYLTSDDESWRQKIMGTVGWRAPELDREDNHDTLTRKARYDVAPTSKTNVWQIGYCVLQAMEGLGLLSPGPDDRDLRYRNDKWTKITTAGISAFYSADLIRVIESCVRFEMKDRPSPQAALAQIEQFMPEHADQMDRWGTLSWTKAEHARTPEAKDDDDRGEADDENEMDKEEDATLDISTAMGEKRKPSGGAKPPAKRRRYTGALQRRLELVATQMKSGARICRVKAVDHQFVLANKHKLIYPNDKLFDPKEFFEHADPVAIELEGDAVSADADGEAGVDGDAGPESATRPKPRVRAESEDPAPRASRKSPASRPKSAPPKLNGIGEARGSYYFTAGDKAVLETDQARFQAAINHWNSKWPDPKTISTNNWKLEQARFAFNSKKATNVSEKNYWMSRSIQAQSFAEGKYKSGRDSDLHIKFALQTWKKGLDGEEGFA</sequence>
<dbReference type="InterPro" id="IPR011009">
    <property type="entry name" value="Kinase-like_dom_sf"/>
</dbReference>
<dbReference type="EC" id="2.7.11.1" evidence="1"/>
<keyword evidence="5" id="KW-0067">ATP-binding</keyword>
<evidence type="ECO:0000313" key="8">
    <source>
        <dbReference type="EMBL" id="KAH0222323.1"/>
    </source>
</evidence>
<dbReference type="Proteomes" id="UP000767238">
    <property type="component" value="Unassembled WGS sequence"/>
</dbReference>
<dbReference type="GO" id="GO:0005524">
    <property type="term" value="F:ATP binding"/>
    <property type="evidence" value="ECO:0007669"/>
    <property type="project" value="UniProtKB-KW"/>
</dbReference>
<evidence type="ECO:0000256" key="5">
    <source>
        <dbReference type="ARBA" id="ARBA00022840"/>
    </source>
</evidence>
<keyword evidence="4 8" id="KW-0418">Kinase</keyword>
<evidence type="ECO:0000256" key="4">
    <source>
        <dbReference type="ARBA" id="ARBA00022777"/>
    </source>
</evidence>
<evidence type="ECO:0000256" key="1">
    <source>
        <dbReference type="ARBA" id="ARBA00012513"/>
    </source>
</evidence>
<feature type="domain" description="Protein kinase" evidence="7">
    <location>
        <begin position="6"/>
        <end position="317"/>
    </location>
</feature>